<name>A0A2I7N6K9_9NEIS</name>
<dbReference type="Proteomes" id="UP000236655">
    <property type="component" value="Chromosome"/>
</dbReference>
<dbReference type="EMBL" id="CP024847">
    <property type="protein sequence ID" value="AUR52060.1"/>
    <property type="molecule type" value="Genomic_DNA"/>
</dbReference>
<dbReference type="RefSeq" id="WP_102951356.1">
    <property type="nucleotide sequence ID" value="NZ_CP024847.1"/>
</dbReference>
<keyword evidence="2" id="KW-1185">Reference proteome</keyword>
<protein>
    <submittedName>
        <fullName evidence="1">Uncharacterized protein</fullName>
    </submittedName>
</protein>
<accession>A0A2I7N6K9</accession>
<reference evidence="2" key="1">
    <citation type="submission" date="2017-11" db="EMBL/GenBank/DDBJ databases">
        <authorList>
            <person name="Chan K.G."/>
            <person name="Lee L.S."/>
        </authorList>
    </citation>
    <scope>NUCLEOTIDE SEQUENCE [LARGE SCALE GENOMIC DNA]</scope>
    <source>
        <strain evidence="2">DSM 100970</strain>
    </source>
</reference>
<dbReference type="AlphaFoldDB" id="A0A2I7N6K9"/>
<dbReference type="OrthoDB" id="6892979at2"/>
<evidence type="ECO:0000313" key="1">
    <source>
        <dbReference type="EMBL" id="AUR52060.1"/>
    </source>
</evidence>
<dbReference type="KEGG" id="nba:CUN60_07020"/>
<proteinExistence type="predicted"/>
<evidence type="ECO:0000313" key="2">
    <source>
        <dbReference type="Proteomes" id="UP000236655"/>
    </source>
</evidence>
<sequence>MSQHHFYTTHQSQKTHVLMGWDRPLQGYFMVIEKGEMQDEPYWSNLSQEESHPKTLLPFIVVLEQLNIKIPQRMIIEIMEDGANNAGNKEVIHVLNDFGYMRITDQSNNVNDINAMFLKYASKGN</sequence>
<gene>
    <name evidence="1" type="ORF">CUN60_07020</name>
</gene>
<organism evidence="1 2">
    <name type="scientific">Aquella oligotrophica</name>
    <dbReference type="NCBI Taxonomy" id="2067065"/>
    <lineage>
        <taxon>Bacteria</taxon>
        <taxon>Pseudomonadati</taxon>
        <taxon>Pseudomonadota</taxon>
        <taxon>Betaproteobacteria</taxon>
        <taxon>Neisseriales</taxon>
        <taxon>Neisseriaceae</taxon>
        <taxon>Aquella</taxon>
    </lineage>
</organism>